<sequence>MASYVPVLFLYTGKTCTQFYVLKLHSSTHTDPHTREVGRGTLLVVLILGFRNQGGNLQRLSQSSVLPIHRALLSLHCEG</sequence>
<gene>
    <name evidence="1" type="ORF">rCG_27385</name>
</gene>
<name>A6HQL1_RAT</name>
<reference evidence="2" key="1">
    <citation type="submission" date="2005-09" db="EMBL/GenBank/DDBJ databases">
        <authorList>
            <person name="Mural R.J."/>
            <person name="Li P.W."/>
            <person name="Adams M.D."/>
            <person name="Amanatides P.G."/>
            <person name="Baden-Tillson H."/>
            <person name="Barnstead M."/>
            <person name="Chin S.H."/>
            <person name="Dew I."/>
            <person name="Evans C.A."/>
            <person name="Ferriera S."/>
            <person name="Flanigan M."/>
            <person name="Fosler C."/>
            <person name="Glodek A."/>
            <person name="Gu Z."/>
            <person name="Holt R.A."/>
            <person name="Jennings D."/>
            <person name="Kraft C.L."/>
            <person name="Lu F."/>
            <person name="Nguyen T."/>
            <person name="Nusskern D.R."/>
            <person name="Pfannkoch C.M."/>
            <person name="Sitter C."/>
            <person name="Sutton G.G."/>
            <person name="Venter J.C."/>
            <person name="Wang Z."/>
            <person name="Woodage T."/>
            <person name="Zheng X.H."/>
            <person name="Zhong F."/>
        </authorList>
    </citation>
    <scope>NUCLEOTIDE SEQUENCE [LARGE SCALE GENOMIC DNA]</scope>
    <source>
        <strain>BN</strain>
        <strain evidence="2">Sprague-Dawley</strain>
    </source>
</reference>
<accession>A6HQL1</accession>
<dbReference type="Proteomes" id="UP000234681">
    <property type="component" value="Chromosome 3"/>
</dbReference>
<evidence type="ECO:0000313" key="2">
    <source>
        <dbReference type="Proteomes" id="UP000234681"/>
    </source>
</evidence>
<evidence type="ECO:0000313" key="1">
    <source>
        <dbReference type="EMBL" id="EDL80312.1"/>
    </source>
</evidence>
<dbReference type="EMBL" id="CH473949">
    <property type="protein sequence ID" value="EDL80312.1"/>
    <property type="molecule type" value="Genomic_DNA"/>
</dbReference>
<dbReference type="AlphaFoldDB" id="A6HQL1"/>
<protein>
    <submittedName>
        <fullName evidence="1">RCG27385</fullName>
    </submittedName>
</protein>
<proteinExistence type="predicted"/>
<organism evidence="1 2">
    <name type="scientific">Rattus norvegicus</name>
    <name type="common">Rat</name>
    <dbReference type="NCBI Taxonomy" id="10116"/>
    <lineage>
        <taxon>Eukaryota</taxon>
        <taxon>Metazoa</taxon>
        <taxon>Chordata</taxon>
        <taxon>Craniata</taxon>
        <taxon>Vertebrata</taxon>
        <taxon>Euteleostomi</taxon>
        <taxon>Mammalia</taxon>
        <taxon>Eutheria</taxon>
        <taxon>Euarchontoglires</taxon>
        <taxon>Glires</taxon>
        <taxon>Rodentia</taxon>
        <taxon>Myomorpha</taxon>
        <taxon>Muroidea</taxon>
        <taxon>Muridae</taxon>
        <taxon>Murinae</taxon>
        <taxon>Rattus</taxon>
    </lineage>
</organism>